<organism evidence="1 2">
    <name type="scientific">Candidatus Kerfeldbacteria bacterium RIFCSPHIGHO2_12_FULL_48_17</name>
    <dbReference type="NCBI Taxonomy" id="1798542"/>
    <lineage>
        <taxon>Bacteria</taxon>
        <taxon>Candidatus Kerfeldiibacteriota</taxon>
    </lineage>
</organism>
<dbReference type="Proteomes" id="UP000176952">
    <property type="component" value="Unassembled WGS sequence"/>
</dbReference>
<proteinExistence type="predicted"/>
<reference evidence="1 2" key="1">
    <citation type="journal article" date="2016" name="Nat. Commun.">
        <title>Thousands of microbial genomes shed light on interconnected biogeochemical processes in an aquifer system.</title>
        <authorList>
            <person name="Anantharaman K."/>
            <person name="Brown C.T."/>
            <person name="Hug L.A."/>
            <person name="Sharon I."/>
            <person name="Castelle C.J."/>
            <person name="Probst A.J."/>
            <person name="Thomas B.C."/>
            <person name="Singh A."/>
            <person name="Wilkins M.J."/>
            <person name="Karaoz U."/>
            <person name="Brodie E.L."/>
            <person name="Williams K.H."/>
            <person name="Hubbard S.S."/>
            <person name="Banfield J.F."/>
        </authorList>
    </citation>
    <scope>NUCLEOTIDE SEQUENCE [LARGE SCALE GENOMIC DNA]</scope>
</reference>
<name>A0A1G2B8Q6_9BACT</name>
<gene>
    <name evidence="1" type="ORF">A3F54_04115</name>
</gene>
<accession>A0A1G2B8Q6</accession>
<protein>
    <recommendedName>
        <fullName evidence="3">DUF4019 domain-containing protein</fullName>
    </recommendedName>
</protein>
<dbReference type="AlphaFoldDB" id="A0A1G2B8Q6"/>
<evidence type="ECO:0008006" key="3">
    <source>
        <dbReference type="Google" id="ProtNLM"/>
    </source>
</evidence>
<dbReference type="EMBL" id="MHKD01000008">
    <property type="protein sequence ID" value="OGY85076.1"/>
    <property type="molecule type" value="Genomic_DNA"/>
</dbReference>
<evidence type="ECO:0000313" key="2">
    <source>
        <dbReference type="Proteomes" id="UP000176952"/>
    </source>
</evidence>
<dbReference type="STRING" id="1798542.A3F54_04115"/>
<comment type="caution">
    <text evidence="1">The sequence shown here is derived from an EMBL/GenBank/DDBJ whole genome shotgun (WGS) entry which is preliminary data.</text>
</comment>
<evidence type="ECO:0000313" key="1">
    <source>
        <dbReference type="EMBL" id="OGY85076.1"/>
    </source>
</evidence>
<sequence>MKHKQSILLIVLVIVAVILLLLLFTKSDQGSIITQMYDNNNDKASEETAADTAENKDVFTTEKNEALSVAEKYLSELQKQNYEGVMGLYHNRWFENMSKLETVDFLKNMDDKVGSVGTYVLDSWESKRYAEEVGGRSGFYATLIFTTKRSKFDAKETMILFRGDDEKEYLILSHNIDSKAFEQ</sequence>